<dbReference type="AlphaFoldDB" id="A0AAD5TRW3"/>
<comment type="caution">
    <text evidence="2">The sequence shown here is derived from an EMBL/GenBank/DDBJ whole genome shotgun (WGS) entry which is preliminary data.</text>
</comment>
<sequence length="343" mass="39046">MLTNVLLRRAFGFATTVPGRAVQLVPAYSRIGVLRPVLAASIKTLPHNIPDKRSNEHIPKRGEKIKKELAECKKKKIAEAKEAKEAAKKLAEKKKAAHKVARAVSRAATLVKAPRHLTSLPEPRRCGLDFFERGPDNLVATWKPLEAYDAGDMAFVYILAIASYHDWGHIAKLFRSHRKQYVAIKVCMKMVALVEAELKRRHEVKYPPPPLPPPVPRKTPARDWSTADDEQLCRMWTDHTPLPRIAGYLRSTEDQCARRAKRFAAAAEADVREKGATTPALEPWLVKRPAERFLWKRGEDTSEVEELELLVLHFLHSSRTLARLMVPLSEELRKRIHLRMDDK</sequence>
<feature type="coiled-coil region" evidence="1">
    <location>
        <begin position="70"/>
        <end position="100"/>
    </location>
</feature>
<dbReference type="Proteomes" id="UP001212152">
    <property type="component" value="Unassembled WGS sequence"/>
</dbReference>
<keyword evidence="1" id="KW-0175">Coiled coil</keyword>
<proteinExistence type="predicted"/>
<dbReference type="EMBL" id="JADGJQ010000001">
    <property type="protein sequence ID" value="KAJ3185403.1"/>
    <property type="molecule type" value="Genomic_DNA"/>
</dbReference>
<name>A0AAD5TRW3_9FUNG</name>
<keyword evidence="3" id="KW-1185">Reference proteome</keyword>
<reference evidence="2" key="1">
    <citation type="submission" date="2020-05" db="EMBL/GenBank/DDBJ databases">
        <title>Phylogenomic resolution of chytrid fungi.</title>
        <authorList>
            <person name="Stajich J.E."/>
            <person name="Amses K."/>
            <person name="Simmons R."/>
            <person name="Seto K."/>
            <person name="Myers J."/>
            <person name="Bonds A."/>
            <person name="Quandt C.A."/>
            <person name="Barry K."/>
            <person name="Liu P."/>
            <person name="Grigoriev I."/>
            <person name="Longcore J.E."/>
            <person name="James T.Y."/>
        </authorList>
    </citation>
    <scope>NUCLEOTIDE SEQUENCE</scope>
    <source>
        <strain evidence="2">JEL0379</strain>
    </source>
</reference>
<evidence type="ECO:0000256" key="1">
    <source>
        <dbReference type="SAM" id="Coils"/>
    </source>
</evidence>
<accession>A0AAD5TRW3</accession>
<organism evidence="2 3">
    <name type="scientific">Geranomyces variabilis</name>
    <dbReference type="NCBI Taxonomy" id="109894"/>
    <lineage>
        <taxon>Eukaryota</taxon>
        <taxon>Fungi</taxon>
        <taxon>Fungi incertae sedis</taxon>
        <taxon>Chytridiomycota</taxon>
        <taxon>Chytridiomycota incertae sedis</taxon>
        <taxon>Chytridiomycetes</taxon>
        <taxon>Spizellomycetales</taxon>
        <taxon>Powellomycetaceae</taxon>
        <taxon>Geranomyces</taxon>
    </lineage>
</organism>
<evidence type="ECO:0000313" key="3">
    <source>
        <dbReference type="Proteomes" id="UP001212152"/>
    </source>
</evidence>
<gene>
    <name evidence="2" type="ORF">HDU87_000022</name>
</gene>
<protein>
    <submittedName>
        <fullName evidence="2">Uncharacterized protein</fullName>
    </submittedName>
</protein>
<evidence type="ECO:0000313" key="2">
    <source>
        <dbReference type="EMBL" id="KAJ3185403.1"/>
    </source>
</evidence>